<evidence type="ECO:0000256" key="6">
    <source>
        <dbReference type="ARBA" id="ARBA00023136"/>
    </source>
</evidence>
<dbReference type="Pfam" id="PF08448">
    <property type="entry name" value="PAS_4"/>
    <property type="match status" value="1"/>
</dbReference>
<reference evidence="12" key="2">
    <citation type="submission" date="2019-08" db="EMBL/GenBank/DDBJ databases">
        <authorList>
            <person name="Im W.-T."/>
        </authorList>
    </citation>
    <scope>NUCLEOTIDE SEQUENCE</scope>
    <source>
        <strain evidence="12">KHI67</strain>
    </source>
</reference>
<dbReference type="EMBL" id="VOQR01000001">
    <property type="protein sequence ID" value="TXC72650.1"/>
    <property type="molecule type" value="Genomic_DNA"/>
</dbReference>
<gene>
    <name evidence="12" type="ORF">FSB78_00045</name>
    <name evidence="13" type="ORF">FSB78_18115</name>
</gene>
<evidence type="ECO:0000256" key="3">
    <source>
        <dbReference type="ARBA" id="ARBA00022475"/>
    </source>
</evidence>
<keyword evidence="6 8" id="KW-0472">Membrane</keyword>
<dbReference type="Pfam" id="PF00990">
    <property type="entry name" value="GGDEF"/>
    <property type="match status" value="1"/>
</dbReference>
<dbReference type="GO" id="GO:0005886">
    <property type="term" value="C:plasma membrane"/>
    <property type="evidence" value="ECO:0007669"/>
    <property type="project" value="UniProtKB-SubCell"/>
</dbReference>
<feature type="transmembrane region" description="Helical" evidence="8">
    <location>
        <begin position="270"/>
        <end position="289"/>
    </location>
</feature>
<accession>A0A5C6UBY6</accession>
<feature type="transmembrane region" description="Helical" evidence="8">
    <location>
        <begin position="189"/>
        <end position="208"/>
    </location>
</feature>
<evidence type="ECO:0000256" key="5">
    <source>
        <dbReference type="ARBA" id="ARBA00022989"/>
    </source>
</evidence>
<dbReference type="SUPFAM" id="SSF55073">
    <property type="entry name" value="Nucleotide cyclase"/>
    <property type="match status" value="1"/>
</dbReference>
<evidence type="ECO:0000259" key="9">
    <source>
        <dbReference type="PROSITE" id="PS50112"/>
    </source>
</evidence>
<dbReference type="GO" id="GO:0043709">
    <property type="term" value="P:cell adhesion involved in single-species biofilm formation"/>
    <property type="evidence" value="ECO:0007669"/>
    <property type="project" value="TreeGrafter"/>
</dbReference>
<dbReference type="InterPro" id="IPR013656">
    <property type="entry name" value="PAS_4"/>
</dbReference>
<sequence>MELSVRSIGRTAVVVAVYFASAMAAVMTTRFGGGVACVWIATAVLGAALVTSPRRDWVMLCVGCGLAGVVATASFGLGLRAALPLGLLNVVEAVTGAVLLRWLERRHQAGDPVGRLAILVFATAVVAPVIGATVGAAVAAWVGSGGYWINWVRWYAGHSLGTLTFMPVFAMFLSGNVRRTVSRASRRQIAESAALLMLVVLTTLAVFLQKTLPLLFVPILPVILATFRLGRLGAALSIVCVAGIGGVLTLKGFGPVNLVGGDIVSRVHLFQFYLAATVMTALPVAADLARRDRLYARLRDSEARYRLLTDNSTDIVMSLHVDGTVRYASPSITQLGGYAPDDVIGRNAIDLVLESDRLAVSAAHRAAVATPGVTQIVEFRARMADGSLRWFEAHSRGVADESGAAIGIVNAARDVSHRKQLEAELTSAALTDPLTGLANRRRFDLRLAEIHRAEQGGCLAIFDIDHFKAVNDRHGHQAGDDVLRTFATIARGCVRDGDLIARLGGEEFGIVLPGASVDQARLVCERLRATIADTAFALGEKRTRITVSAGIASLVGDSDAVLKAADAALYQAKRAGRNRLRLAA</sequence>
<feature type="transmembrane region" description="Helical" evidence="8">
    <location>
        <begin position="31"/>
        <end position="50"/>
    </location>
</feature>
<dbReference type="InterPro" id="IPR000700">
    <property type="entry name" value="PAS-assoc_C"/>
</dbReference>
<dbReference type="PROSITE" id="PS50887">
    <property type="entry name" value="GGDEF"/>
    <property type="match status" value="1"/>
</dbReference>
<dbReference type="InterPro" id="IPR000014">
    <property type="entry name" value="PAS"/>
</dbReference>
<dbReference type="Pfam" id="PF05231">
    <property type="entry name" value="MASE1"/>
    <property type="match status" value="1"/>
</dbReference>
<dbReference type="AlphaFoldDB" id="A0A5C6UBY6"/>
<keyword evidence="5 8" id="KW-1133">Transmembrane helix</keyword>
<keyword evidence="4 8" id="KW-0812">Transmembrane</keyword>
<dbReference type="PANTHER" id="PTHR45138">
    <property type="entry name" value="REGULATORY COMPONENTS OF SENSORY TRANSDUCTION SYSTEM"/>
    <property type="match status" value="1"/>
</dbReference>
<dbReference type="InterPro" id="IPR007895">
    <property type="entry name" value="MASE1"/>
</dbReference>
<dbReference type="Gene3D" id="3.30.70.270">
    <property type="match status" value="1"/>
</dbReference>
<dbReference type="InterPro" id="IPR000160">
    <property type="entry name" value="GGDEF_dom"/>
</dbReference>
<dbReference type="NCBIfam" id="TIGR00229">
    <property type="entry name" value="sensory_box"/>
    <property type="match status" value="1"/>
</dbReference>
<dbReference type="GO" id="GO:0052621">
    <property type="term" value="F:diguanylate cyclase activity"/>
    <property type="evidence" value="ECO:0007669"/>
    <property type="project" value="UniProtKB-EC"/>
</dbReference>
<feature type="transmembrane region" description="Helical" evidence="8">
    <location>
        <begin position="57"/>
        <end position="79"/>
    </location>
</feature>
<dbReference type="PANTHER" id="PTHR45138:SF9">
    <property type="entry name" value="DIGUANYLATE CYCLASE DGCM-RELATED"/>
    <property type="match status" value="1"/>
</dbReference>
<protein>
    <recommendedName>
        <fullName evidence="2">diguanylate cyclase</fullName>
        <ecNumber evidence="2">2.7.7.65</ecNumber>
    </recommendedName>
</protein>
<dbReference type="Proteomes" id="UP000321250">
    <property type="component" value="Unassembled WGS sequence"/>
</dbReference>
<evidence type="ECO:0000256" key="1">
    <source>
        <dbReference type="ARBA" id="ARBA00004651"/>
    </source>
</evidence>
<comment type="catalytic activity">
    <reaction evidence="7">
        <text>2 GTP = 3',3'-c-di-GMP + 2 diphosphate</text>
        <dbReference type="Rhea" id="RHEA:24898"/>
        <dbReference type="ChEBI" id="CHEBI:33019"/>
        <dbReference type="ChEBI" id="CHEBI:37565"/>
        <dbReference type="ChEBI" id="CHEBI:58805"/>
        <dbReference type="EC" id="2.7.7.65"/>
    </reaction>
</comment>
<dbReference type="SMART" id="SM00267">
    <property type="entry name" value="GGDEF"/>
    <property type="match status" value="1"/>
</dbReference>
<organism evidence="12 14">
    <name type="scientific">Sphingomonas ginsenosidivorax</name>
    <dbReference type="NCBI Taxonomy" id="862135"/>
    <lineage>
        <taxon>Bacteria</taxon>
        <taxon>Pseudomonadati</taxon>
        <taxon>Pseudomonadota</taxon>
        <taxon>Alphaproteobacteria</taxon>
        <taxon>Sphingomonadales</taxon>
        <taxon>Sphingomonadaceae</taxon>
        <taxon>Sphingomonas</taxon>
    </lineage>
</organism>
<feature type="transmembrane region" description="Helical" evidence="8">
    <location>
        <begin position="154"/>
        <end position="177"/>
    </location>
</feature>
<reference evidence="12 14" key="1">
    <citation type="journal article" date="2013" name="Antonie Van Leeuwenhoek">
        <title>Sphingomonas ginsenosidivorax sp. nov., with the ability to transform ginsenosides.</title>
        <authorList>
            <person name="Jin X.F."/>
            <person name="Kim J.K."/>
            <person name="Liu Q.M."/>
            <person name="Kang M.S."/>
            <person name="He D."/>
            <person name="Jin F.X."/>
            <person name="Kim S.C."/>
            <person name="Im W.T."/>
        </authorList>
    </citation>
    <scope>NUCLEOTIDE SEQUENCE [LARGE SCALE GENOMIC DNA]</scope>
    <source>
        <strain evidence="12 14">KHI67</strain>
    </source>
</reference>
<feature type="transmembrane region" description="Helical" evidence="8">
    <location>
        <begin position="237"/>
        <end position="258"/>
    </location>
</feature>
<dbReference type="NCBIfam" id="TIGR00254">
    <property type="entry name" value="GGDEF"/>
    <property type="match status" value="1"/>
</dbReference>
<dbReference type="InterPro" id="IPR050469">
    <property type="entry name" value="Diguanylate_Cyclase"/>
</dbReference>
<dbReference type="Gene3D" id="3.30.450.20">
    <property type="entry name" value="PAS domain"/>
    <property type="match status" value="1"/>
</dbReference>
<evidence type="ECO:0000256" key="4">
    <source>
        <dbReference type="ARBA" id="ARBA00022692"/>
    </source>
</evidence>
<name>A0A5C6UBY6_9SPHN</name>
<dbReference type="OrthoDB" id="9812260at2"/>
<dbReference type="PROSITE" id="PS50113">
    <property type="entry name" value="PAC"/>
    <property type="match status" value="1"/>
</dbReference>
<dbReference type="FunFam" id="3.30.70.270:FF:000001">
    <property type="entry name" value="Diguanylate cyclase domain protein"/>
    <property type="match status" value="1"/>
</dbReference>
<evidence type="ECO:0000313" key="12">
    <source>
        <dbReference type="EMBL" id="TXC69535.1"/>
    </source>
</evidence>
<comment type="subcellular location">
    <subcellularLocation>
        <location evidence="1">Cell membrane</location>
        <topology evidence="1">Multi-pass membrane protein</topology>
    </subcellularLocation>
</comment>
<proteinExistence type="predicted"/>
<dbReference type="SUPFAM" id="SSF55785">
    <property type="entry name" value="PYP-like sensor domain (PAS domain)"/>
    <property type="match status" value="1"/>
</dbReference>
<dbReference type="InterPro" id="IPR035965">
    <property type="entry name" value="PAS-like_dom_sf"/>
</dbReference>
<dbReference type="InterPro" id="IPR029787">
    <property type="entry name" value="Nucleotide_cyclase"/>
</dbReference>
<evidence type="ECO:0000259" key="11">
    <source>
        <dbReference type="PROSITE" id="PS50887"/>
    </source>
</evidence>
<keyword evidence="14" id="KW-1185">Reference proteome</keyword>
<feature type="domain" description="GGDEF" evidence="11">
    <location>
        <begin position="455"/>
        <end position="584"/>
    </location>
</feature>
<dbReference type="EMBL" id="VOQR01000001">
    <property type="protein sequence ID" value="TXC69535.1"/>
    <property type="molecule type" value="Genomic_DNA"/>
</dbReference>
<feature type="transmembrane region" description="Helical" evidence="8">
    <location>
        <begin position="7"/>
        <end position="25"/>
    </location>
</feature>
<comment type="caution">
    <text evidence="12">The sequence shown here is derived from an EMBL/GenBank/DDBJ whole genome shotgun (WGS) entry which is preliminary data.</text>
</comment>
<keyword evidence="3" id="KW-1003">Cell membrane</keyword>
<feature type="domain" description="PAS" evidence="9">
    <location>
        <begin position="301"/>
        <end position="371"/>
    </location>
</feature>
<dbReference type="RefSeq" id="WP_147078875.1">
    <property type="nucleotide sequence ID" value="NZ_VOQR01000001.1"/>
</dbReference>
<dbReference type="InterPro" id="IPR043128">
    <property type="entry name" value="Rev_trsase/Diguanyl_cyclase"/>
</dbReference>
<dbReference type="EC" id="2.7.7.65" evidence="2"/>
<dbReference type="CDD" id="cd01949">
    <property type="entry name" value="GGDEF"/>
    <property type="match status" value="1"/>
</dbReference>
<feature type="domain" description="PAC" evidence="10">
    <location>
        <begin position="375"/>
        <end position="427"/>
    </location>
</feature>
<dbReference type="PROSITE" id="PS50112">
    <property type="entry name" value="PAS"/>
    <property type="match status" value="1"/>
</dbReference>
<evidence type="ECO:0000256" key="8">
    <source>
        <dbReference type="SAM" id="Phobius"/>
    </source>
</evidence>
<dbReference type="SMART" id="SM00091">
    <property type="entry name" value="PAS"/>
    <property type="match status" value="1"/>
</dbReference>
<dbReference type="CDD" id="cd00130">
    <property type="entry name" value="PAS"/>
    <property type="match status" value="1"/>
</dbReference>
<evidence type="ECO:0000259" key="10">
    <source>
        <dbReference type="PROSITE" id="PS50113"/>
    </source>
</evidence>
<evidence type="ECO:0000313" key="14">
    <source>
        <dbReference type="Proteomes" id="UP000321250"/>
    </source>
</evidence>
<feature type="transmembrane region" description="Helical" evidence="8">
    <location>
        <begin position="116"/>
        <end position="142"/>
    </location>
</feature>
<evidence type="ECO:0000313" key="13">
    <source>
        <dbReference type="EMBL" id="TXC72650.1"/>
    </source>
</evidence>
<evidence type="ECO:0000256" key="7">
    <source>
        <dbReference type="ARBA" id="ARBA00034247"/>
    </source>
</evidence>
<dbReference type="GO" id="GO:1902201">
    <property type="term" value="P:negative regulation of bacterial-type flagellum-dependent cell motility"/>
    <property type="evidence" value="ECO:0007669"/>
    <property type="project" value="TreeGrafter"/>
</dbReference>
<feature type="transmembrane region" description="Helical" evidence="8">
    <location>
        <begin position="85"/>
        <end position="104"/>
    </location>
</feature>
<evidence type="ECO:0000256" key="2">
    <source>
        <dbReference type="ARBA" id="ARBA00012528"/>
    </source>
</evidence>